<dbReference type="PRINTS" id="PR00153">
    <property type="entry name" value="CSAPPISMRASE"/>
</dbReference>
<keyword evidence="3" id="KW-0697">Rotamase</keyword>
<dbReference type="EMBL" id="WTPX01000171">
    <property type="protein sequence ID" value="NNJ27589.1"/>
    <property type="molecule type" value="Genomic_DNA"/>
</dbReference>
<dbReference type="PANTHER" id="PTHR45625:SF4">
    <property type="entry name" value="PEPTIDYLPROLYL ISOMERASE DOMAIN AND WD REPEAT-CONTAINING PROTEIN 1"/>
    <property type="match status" value="1"/>
</dbReference>
<evidence type="ECO:0000256" key="1">
    <source>
        <dbReference type="ARBA" id="ARBA00007365"/>
    </source>
</evidence>
<evidence type="ECO:0000256" key="7">
    <source>
        <dbReference type="SAM" id="SignalP"/>
    </source>
</evidence>
<evidence type="ECO:0000313" key="9">
    <source>
        <dbReference type="EMBL" id="NNJ27589.1"/>
    </source>
</evidence>
<dbReference type="CDD" id="cd00317">
    <property type="entry name" value="cyclophilin"/>
    <property type="match status" value="1"/>
</dbReference>
<evidence type="ECO:0000256" key="5">
    <source>
        <dbReference type="SAM" id="Coils"/>
    </source>
</evidence>
<dbReference type="SUPFAM" id="SSF50891">
    <property type="entry name" value="Cyclophilin-like"/>
    <property type="match status" value="1"/>
</dbReference>
<evidence type="ECO:0000256" key="3">
    <source>
        <dbReference type="ARBA" id="ARBA00023110"/>
    </source>
</evidence>
<organism evidence="9 10">
    <name type="scientific">Alienimonas chondri</name>
    <dbReference type="NCBI Taxonomy" id="2681879"/>
    <lineage>
        <taxon>Bacteria</taxon>
        <taxon>Pseudomonadati</taxon>
        <taxon>Planctomycetota</taxon>
        <taxon>Planctomycetia</taxon>
        <taxon>Planctomycetales</taxon>
        <taxon>Planctomycetaceae</taxon>
        <taxon>Alienimonas</taxon>
    </lineage>
</organism>
<evidence type="ECO:0000256" key="2">
    <source>
        <dbReference type="ARBA" id="ARBA00013194"/>
    </source>
</evidence>
<reference evidence="9 10" key="1">
    <citation type="journal article" date="2020" name="Syst. Appl. Microbiol.">
        <title>Alienimonas chondri sp. nov., a novel planctomycete isolated from the biofilm of the red alga Chondrus crispus.</title>
        <authorList>
            <person name="Vitorino I."/>
            <person name="Albuquerque L."/>
            <person name="Wiegand S."/>
            <person name="Kallscheuer N."/>
            <person name="da Costa M.S."/>
            <person name="Lobo-da-Cunha A."/>
            <person name="Jogler C."/>
            <person name="Lage O.M."/>
        </authorList>
    </citation>
    <scope>NUCLEOTIDE SEQUENCE [LARGE SCALE GENOMIC DNA]</scope>
    <source>
        <strain evidence="9 10">LzC2</strain>
    </source>
</reference>
<dbReference type="PROSITE" id="PS00170">
    <property type="entry name" value="CSA_PPIASE_1"/>
    <property type="match status" value="1"/>
</dbReference>
<feature type="compositionally biased region" description="Basic and acidic residues" evidence="6">
    <location>
        <begin position="263"/>
        <end position="273"/>
    </location>
</feature>
<keyword evidence="7" id="KW-0732">Signal</keyword>
<protein>
    <recommendedName>
        <fullName evidence="2">peptidylprolyl isomerase</fullName>
        <ecNumber evidence="2">5.2.1.8</ecNumber>
    </recommendedName>
</protein>
<keyword evidence="10" id="KW-1185">Reference proteome</keyword>
<dbReference type="InterPro" id="IPR029000">
    <property type="entry name" value="Cyclophilin-like_dom_sf"/>
</dbReference>
<sequence>MRFPPLPGSRRLLTAVLLSVCSVGLLVPTASAQADLDAQLEALNAREQAMEEKVVALRTEYQAADEARQKEIQAEGTALFEQFRTDVLKARAALMAGASAAPQLSEPVGAWAASNAFAENDYAAAEMYSKKLLATAPENQVGLNLLPASQFAQQKFTEAKANFAKAQAAGVLARDFASYAQAAPQYEQYWAEEQATRQMQASMNLPKVVFKTNKGDIVLELFEEEAPNAVANMISLVESGFYDGVKFHRVIPNFMAQGGDPNSKNDDPSDDGRGGPGYAIDSEFDAPNARKHFRGTLSAANSGPNTAGSQFFLTHLPTPHLNGAHTVYGRVIEGQKIVDELVIGDEIQDAEVVSKRNHPYEPKKNANG</sequence>
<dbReference type="PROSITE" id="PS50072">
    <property type="entry name" value="CSA_PPIASE_2"/>
    <property type="match status" value="1"/>
</dbReference>
<feature type="coiled-coil region" evidence="5">
    <location>
        <begin position="33"/>
        <end position="67"/>
    </location>
</feature>
<feature type="domain" description="PPIase cyclophilin-type" evidence="8">
    <location>
        <begin position="204"/>
        <end position="341"/>
    </location>
</feature>
<proteinExistence type="inferred from homology"/>
<gene>
    <name evidence="9" type="ORF">LzC2_36940</name>
</gene>
<dbReference type="RefSeq" id="WP_206678789.1">
    <property type="nucleotide sequence ID" value="NZ_WTPX01000171.1"/>
</dbReference>
<dbReference type="EC" id="5.2.1.8" evidence="2"/>
<feature type="chain" id="PRO_5047505100" description="peptidylprolyl isomerase" evidence="7">
    <location>
        <begin position="33"/>
        <end position="368"/>
    </location>
</feature>
<dbReference type="InterPro" id="IPR044666">
    <property type="entry name" value="Cyclophilin_A-like"/>
</dbReference>
<dbReference type="Proteomes" id="UP000609651">
    <property type="component" value="Unassembled WGS sequence"/>
</dbReference>
<evidence type="ECO:0000256" key="6">
    <source>
        <dbReference type="SAM" id="MobiDB-lite"/>
    </source>
</evidence>
<accession>A0ABX1VIG0</accession>
<keyword evidence="5" id="KW-0175">Coiled coil</keyword>
<dbReference type="InterPro" id="IPR020892">
    <property type="entry name" value="Cyclophilin-type_PPIase_CS"/>
</dbReference>
<evidence type="ECO:0000256" key="4">
    <source>
        <dbReference type="ARBA" id="ARBA00023235"/>
    </source>
</evidence>
<comment type="caution">
    <text evidence="9">The sequence shown here is derived from an EMBL/GenBank/DDBJ whole genome shotgun (WGS) entry which is preliminary data.</text>
</comment>
<feature type="signal peptide" evidence="7">
    <location>
        <begin position="1"/>
        <end position="32"/>
    </location>
</feature>
<dbReference type="Pfam" id="PF00160">
    <property type="entry name" value="Pro_isomerase"/>
    <property type="match status" value="1"/>
</dbReference>
<dbReference type="InterPro" id="IPR002130">
    <property type="entry name" value="Cyclophilin-type_PPIase_dom"/>
</dbReference>
<comment type="similarity">
    <text evidence="1">Belongs to the cyclophilin-type PPIase family.</text>
</comment>
<name>A0ABX1VIG0_9PLAN</name>
<evidence type="ECO:0000259" key="8">
    <source>
        <dbReference type="PROSITE" id="PS50072"/>
    </source>
</evidence>
<feature type="region of interest" description="Disordered" evidence="6">
    <location>
        <begin position="256"/>
        <end position="285"/>
    </location>
</feature>
<keyword evidence="4" id="KW-0413">Isomerase</keyword>
<dbReference type="Gene3D" id="2.40.100.10">
    <property type="entry name" value="Cyclophilin-like"/>
    <property type="match status" value="1"/>
</dbReference>
<evidence type="ECO:0000313" key="10">
    <source>
        <dbReference type="Proteomes" id="UP000609651"/>
    </source>
</evidence>
<dbReference type="PANTHER" id="PTHR45625">
    <property type="entry name" value="PEPTIDYL-PROLYL CIS-TRANS ISOMERASE-RELATED"/>
    <property type="match status" value="1"/>
</dbReference>